<dbReference type="InterPro" id="IPR043502">
    <property type="entry name" value="DNA/RNA_pol_sf"/>
</dbReference>
<dbReference type="GO" id="GO:0071897">
    <property type="term" value="P:DNA biosynthetic process"/>
    <property type="evidence" value="ECO:0007669"/>
    <property type="project" value="UniProtKB-ARBA"/>
</dbReference>
<organism evidence="4 5">
    <name type="scientific">Daphnia galeata</name>
    <dbReference type="NCBI Taxonomy" id="27404"/>
    <lineage>
        <taxon>Eukaryota</taxon>
        <taxon>Metazoa</taxon>
        <taxon>Ecdysozoa</taxon>
        <taxon>Arthropoda</taxon>
        <taxon>Crustacea</taxon>
        <taxon>Branchiopoda</taxon>
        <taxon>Diplostraca</taxon>
        <taxon>Cladocera</taxon>
        <taxon>Anomopoda</taxon>
        <taxon>Daphniidae</taxon>
        <taxon>Daphnia</taxon>
    </lineage>
</organism>
<proteinExistence type="predicted"/>
<feature type="compositionally biased region" description="Basic and acidic residues" evidence="1">
    <location>
        <begin position="469"/>
        <end position="479"/>
    </location>
</feature>
<protein>
    <recommendedName>
        <fullName evidence="6">Reverse transcriptase domain-containing protein</fullName>
    </recommendedName>
</protein>
<dbReference type="InterPro" id="IPR043128">
    <property type="entry name" value="Rev_trsase/Diguanyl_cyclase"/>
</dbReference>
<dbReference type="Gene3D" id="3.40.50.300">
    <property type="entry name" value="P-loop containing nucleotide triphosphate hydrolases"/>
    <property type="match status" value="1"/>
</dbReference>
<reference evidence="4" key="1">
    <citation type="submission" date="2021-11" db="EMBL/GenBank/DDBJ databases">
        <authorList>
            <person name="Schell T."/>
        </authorList>
    </citation>
    <scope>NUCLEOTIDE SEQUENCE</scope>
    <source>
        <strain evidence="4">M5</strain>
    </source>
</reference>
<dbReference type="InterPro" id="IPR052055">
    <property type="entry name" value="Hepadnavirus_pol/RT"/>
</dbReference>
<keyword evidence="5" id="KW-1185">Reference proteome</keyword>
<evidence type="ECO:0000256" key="1">
    <source>
        <dbReference type="SAM" id="MobiDB-lite"/>
    </source>
</evidence>
<feature type="compositionally biased region" description="Basic and acidic residues" evidence="1">
    <location>
        <begin position="559"/>
        <end position="572"/>
    </location>
</feature>
<dbReference type="EMBL" id="CAKKLH010000168">
    <property type="protein sequence ID" value="CAH0105088.1"/>
    <property type="molecule type" value="Genomic_DNA"/>
</dbReference>
<dbReference type="InterPro" id="IPR027417">
    <property type="entry name" value="P-loop_NTPase"/>
</dbReference>
<evidence type="ECO:0000259" key="3">
    <source>
        <dbReference type="Pfam" id="PF00685"/>
    </source>
</evidence>
<feature type="domain" description="Reverse transcriptase" evidence="2">
    <location>
        <begin position="873"/>
        <end position="964"/>
    </location>
</feature>
<dbReference type="AlphaFoldDB" id="A0A8J2WN14"/>
<evidence type="ECO:0000313" key="4">
    <source>
        <dbReference type="EMBL" id="CAH0105088.1"/>
    </source>
</evidence>
<dbReference type="Proteomes" id="UP000789390">
    <property type="component" value="Unassembled WGS sequence"/>
</dbReference>
<dbReference type="SUPFAM" id="SSF56672">
    <property type="entry name" value="DNA/RNA polymerases"/>
    <property type="match status" value="1"/>
</dbReference>
<dbReference type="PANTHER" id="PTHR33050:SF7">
    <property type="entry name" value="RIBONUCLEASE H"/>
    <property type="match status" value="1"/>
</dbReference>
<dbReference type="GO" id="GO:0008146">
    <property type="term" value="F:sulfotransferase activity"/>
    <property type="evidence" value="ECO:0007669"/>
    <property type="project" value="InterPro"/>
</dbReference>
<dbReference type="InterPro" id="IPR000863">
    <property type="entry name" value="Sulfotransferase_dom"/>
</dbReference>
<accession>A0A8J2WN14</accession>
<feature type="region of interest" description="Disordered" evidence="1">
    <location>
        <begin position="432"/>
        <end position="500"/>
    </location>
</feature>
<name>A0A8J2WN14_9CRUS</name>
<dbReference type="InterPro" id="IPR000477">
    <property type="entry name" value="RT_dom"/>
</dbReference>
<dbReference type="Pfam" id="PF00078">
    <property type="entry name" value="RVT_1"/>
    <property type="match status" value="1"/>
</dbReference>
<dbReference type="CDD" id="cd09275">
    <property type="entry name" value="RNase_HI_RT_DIRS1"/>
    <property type="match status" value="1"/>
</dbReference>
<evidence type="ECO:0000313" key="5">
    <source>
        <dbReference type="Proteomes" id="UP000789390"/>
    </source>
</evidence>
<dbReference type="CDD" id="cd03714">
    <property type="entry name" value="RT_DIRS1"/>
    <property type="match status" value="1"/>
</dbReference>
<dbReference type="OrthoDB" id="6361848at2759"/>
<dbReference type="PANTHER" id="PTHR33050">
    <property type="entry name" value="REVERSE TRANSCRIPTASE DOMAIN-CONTAINING PROTEIN"/>
    <property type="match status" value="1"/>
</dbReference>
<dbReference type="Gene3D" id="3.30.70.270">
    <property type="match status" value="1"/>
</dbReference>
<comment type="caution">
    <text evidence="4">The sequence shown here is derived from an EMBL/GenBank/DDBJ whole genome shotgun (WGS) entry which is preliminary data.</text>
</comment>
<sequence>MAGVGVEVYKRRHSKKSAQRVQFQAIAQSKVGPFADHFSHYADGFARSEPGGFVISQEFGRYAHEFFYFQPREDDVWILTFPKGGTTWTQELVWMVVNNCNIDVAQRKPLFIRSPFLEASRIASLRTAPPEVHVMVPKVDVIERIPSPRVIKNHLPFSLLHPQLLDTSKVIYIARNPRDVIVSYFNHHKLFHGNGFLGDLKLFAQYFMNDEVYYSPYFPHLLDAWSKRNHPNMLFLFYEDLRKDMREGVIRISKFLNKPLTEKQLTEICQHLNLDIFANNEFIDYGKMAKGIGLSEIPDERSLLYLARSDPSGFVLTPELGRQGLTTPQNPQTYFSSYGVKMSGFGGRYGDYWVDPRVANFEREQQERDLVERSRLRERDCYESRFQERERSPLRSAPSDFYQDQALFPAVPPHVNFEGYGRVGPDYVLDQRDFHSSRNPRYGGRPSYDQRRVNPLVDQGGRSRYGDGVPRREKSERPSIPDQGDEDGYGDEEQPESEEVLDELILDDLEDHDRLQKFYNRPWRPSSSKSEEPPEPPPAVKSKRALAAMPVTVSPKPRPSKERTPEPSDKAEPAPLILPQEVSDALSGWLTKGVSTEDSKAISKKTPLEFLDKEFSVKPPKLDGYMHRRAKDKGKLKAVNASEESLITTQLKIMDVGPPLIDLYTRILSLGEGKTEKKAQELVQDALRQWARAYHHITKQRRRAVIALVEPSFDFLTAEPEAFAPGKEARELLFTGKFLESMLKEASQDAMLARTAKPKTSLRSRGKALADPSQSLPRHPFVLRPRKATEQPHQGGGERGRPAGAHSWTRGVQRYVRFLKPVISPTQPSEDEVGARLLAFVDQWSEVTYGSWVLDGIAQGIQLDFEALPTLLGRIFQFSCLAFGLAPAPRIFTKILKVVIGFLRKKGLRLIIYLDDILILNTARERVLADLEVVIELLQRLGFIINWEKSVLEPSQNLEYFGLVIDSNRLSFALPIEAVKGMCEAALLAKVVSLREIASIMRNFTWAIPAIPYAQAHYRRLQSFYIRKSQAANSNLKIKCLLSLEAQDDLKWWVANLDKAKDKVFFPQAPDLEIYTDASLSGWGACCNEVRTSGLWTLTNSTRHINELELLGALFAVQGFAVRSKNIAIRIHLDNATAVAYINHCGGTRSRALTVISAELTLWCKERGISLEAVHVAGKLNTIADEESQAGPDSGDWRLDKRIFSHILRIWARDLAISLRIWGRYQAQEGYGSSLHLFSHNSNYPSGSLRDPSGNC</sequence>
<feature type="domain" description="Sulfotransferase" evidence="3">
    <location>
        <begin position="74"/>
        <end position="292"/>
    </location>
</feature>
<feature type="region of interest" description="Disordered" evidence="1">
    <location>
        <begin position="752"/>
        <end position="805"/>
    </location>
</feature>
<dbReference type="Pfam" id="PF00685">
    <property type="entry name" value="Sulfotransfer_1"/>
    <property type="match status" value="1"/>
</dbReference>
<gene>
    <name evidence="4" type="ORF">DGAL_LOCUS8048</name>
</gene>
<dbReference type="SUPFAM" id="SSF52540">
    <property type="entry name" value="P-loop containing nucleoside triphosphate hydrolases"/>
    <property type="match status" value="1"/>
</dbReference>
<feature type="compositionally biased region" description="Acidic residues" evidence="1">
    <location>
        <begin position="483"/>
        <end position="500"/>
    </location>
</feature>
<evidence type="ECO:0008006" key="6">
    <source>
        <dbReference type="Google" id="ProtNLM"/>
    </source>
</evidence>
<evidence type="ECO:0000259" key="2">
    <source>
        <dbReference type="Pfam" id="PF00078"/>
    </source>
</evidence>
<feature type="region of interest" description="Disordered" evidence="1">
    <location>
        <begin position="518"/>
        <end position="576"/>
    </location>
</feature>
<feature type="compositionally biased region" description="Basic residues" evidence="1">
    <location>
        <begin position="756"/>
        <end position="766"/>
    </location>
</feature>